<evidence type="ECO:0000256" key="5">
    <source>
        <dbReference type="RuleBase" id="RU003682"/>
    </source>
</evidence>
<dbReference type="PRINTS" id="PR00682">
    <property type="entry name" value="IPNSYNTHASE"/>
</dbReference>
<comment type="caution">
    <text evidence="7">The sequence shown here is derived from an EMBL/GenBank/DDBJ whole genome shotgun (WGS) entry which is preliminary data.</text>
</comment>
<dbReference type="InterPro" id="IPR027443">
    <property type="entry name" value="IPNS-like_sf"/>
</dbReference>
<comment type="similarity">
    <text evidence="1 5">Belongs to the iron/ascorbate-dependent oxidoreductase family.</text>
</comment>
<proteinExistence type="inferred from homology"/>
<dbReference type="EMBL" id="JAPDRK010000008">
    <property type="protein sequence ID" value="KAJ9610030.1"/>
    <property type="molecule type" value="Genomic_DNA"/>
</dbReference>
<evidence type="ECO:0000256" key="2">
    <source>
        <dbReference type="ARBA" id="ARBA00022723"/>
    </source>
</evidence>
<dbReference type="SUPFAM" id="SSF51197">
    <property type="entry name" value="Clavaminate synthase-like"/>
    <property type="match status" value="1"/>
</dbReference>
<sequence length="366" mass="41665">MSTTVTEAPSLEPQYEYFFRDGRYDNKRKVLRGDQAIDTFDEIPLVDIGGIFSDKYEERLSAAKEVAKVCKTVGFMYIKNHGISQELMDKVFKLSHEYHAQPFDVKMQQDVYKSPTLRGYEIHHTKVPGGRAVKKESFLYSYDPDNDPQPPRLSQGRRELCIGIHNQWPSQFPDFRTTLLEYQATLLQLSRALLRTFALGLGAGEHYFDPIVTAPFVSIILQHYPPRAPGAEDLDSLGAHSDFETFTILNQDMVGGLEILNKNGIYIPAKPIRGTFVVNVGDFLQRISNDTFVSTVHRVRNTSGSERYSIPFFFSFNMDEAVQVMPACTSEANPAKYGPRNLHEYTAARRKLQREKYEQGNRDALG</sequence>
<evidence type="ECO:0000313" key="8">
    <source>
        <dbReference type="Proteomes" id="UP001172673"/>
    </source>
</evidence>
<dbReference type="Gene3D" id="2.60.120.330">
    <property type="entry name" value="B-lactam Antibiotic, Isopenicillin N Synthase, Chain"/>
    <property type="match status" value="1"/>
</dbReference>
<evidence type="ECO:0000259" key="6">
    <source>
        <dbReference type="PROSITE" id="PS51471"/>
    </source>
</evidence>
<dbReference type="Pfam" id="PF14226">
    <property type="entry name" value="DIOX_N"/>
    <property type="match status" value="1"/>
</dbReference>
<name>A0AA38XBE3_9EURO</name>
<keyword evidence="2 5" id="KW-0479">Metal-binding</keyword>
<keyword evidence="4 5" id="KW-0408">Iron</keyword>
<dbReference type="AlphaFoldDB" id="A0AA38XBE3"/>
<evidence type="ECO:0000313" key="7">
    <source>
        <dbReference type="EMBL" id="KAJ9610030.1"/>
    </source>
</evidence>
<feature type="domain" description="Fe2OG dioxygenase" evidence="6">
    <location>
        <begin position="215"/>
        <end position="316"/>
    </location>
</feature>
<evidence type="ECO:0000256" key="4">
    <source>
        <dbReference type="ARBA" id="ARBA00023004"/>
    </source>
</evidence>
<protein>
    <recommendedName>
        <fullName evidence="6">Fe2OG dioxygenase domain-containing protein</fullName>
    </recommendedName>
</protein>
<dbReference type="Proteomes" id="UP001172673">
    <property type="component" value="Unassembled WGS sequence"/>
</dbReference>
<evidence type="ECO:0000256" key="1">
    <source>
        <dbReference type="ARBA" id="ARBA00008056"/>
    </source>
</evidence>
<dbReference type="PROSITE" id="PS51471">
    <property type="entry name" value="FE2OG_OXY"/>
    <property type="match status" value="1"/>
</dbReference>
<evidence type="ECO:0000256" key="3">
    <source>
        <dbReference type="ARBA" id="ARBA00023002"/>
    </source>
</evidence>
<dbReference type="GO" id="GO:0016491">
    <property type="term" value="F:oxidoreductase activity"/>
    <property type="evidence" value="ECO:0007669"/>
    <property type="project" value="UniProtKB-KW"/>
</dbReference>
<dbReference type="InterPro" id="IPR026992">
    <property type="entry name" value="DIOX_N"/>
</dbReference>
<dbReference type="GO" id="GO:0044283">
    <property type="term" value="P:small molecule biosynthetic process"/>
    <property type="evidence" value="ECO:0007669"/>
    <property type="project" value="UniProtKB-ARBA"/>
</dbReference>
<dbReference type="GO" id="GO:0046872">
    <property type="term" value="F:metal ion binding"/>
    <property type="evidence" value="ECO:0007669"/>
    <property type="project" value="UniProtKB-KW"/>
</dbReference>
<dbReference type="InterPro" id="IPR044861">
    <property type="entry name" value="IPNS-like_FE2OG_OXY"/>
</dbReference>
<dbReference type="PANTHER" id="PTHR10209">
    <property type="entry name" value="OXIDOREDUCTASE, 2OG-FE II OXYGENASE FAMILY PROTEIN"/>
    <property type="match status" value="1"/>
</dbReference>
<dbReference type="Pfam" id="PF03171">
    <property type="entry name" value="2OG-FeII_Oxy"/>
    <property type="match status" value="1"/>
</dbReference>
<dbReference type="InterPro" id="IPR005123">
    <property type="entry name" value="Oxoglu/Fe-dep_dioxygenase_dom"/>
</dbReference>
<accession>A0AA38XBE3</accession>
<reference evidence="7" key="1">
    <citation type="submission" date="2022-10" db="EMBL/GenBank/DDBJ databases">
        <title>Culturing micro-colonial fungi from biological soil crusts in the Mojave desert and describing Neophaeococcomyces mojavensis, and introducing the new genera and species Taxawa tesnikishii.</title>
        <authorList>
            <person name="Kurbessoian T."/>
            <person name="Stajich J.E."/>
        </authorList>
    </citation>
    <scope>NUCLEOTIDE SEQUENCE</scope>
    <source>
        <strain evidence="7">TK_41</strain>
    </source>
</reference>
<dbReference type="PANTHER" id="PTHR10209:SF881">
    <property type="entry name" value="FI07970P-RELATED"/>
    <property type="match status" value="1"/>
</dbReference>
<organism evidence="7 8">
    <name type="scientific">Cladophialophora chaetospira</name>
    <dbReference type="NCBI Taxonomy" id="386627"/>
    <lineage>
        <taxon>Eukaryota</taxon>
        <taxon>Fungi</taxon>
        <taxon>Dikarya</taxon>
        <taxon>Ascomycota</taxon>
        <taxon>Pezizomycotina</taxon>
        <taxon>Eurotiomycetes</taxon>
        <taxon>Chaetothyriomycetidae</taxon>
        <taxon>Chaetothyriales</taxon>
        <taxon>Herpotrichiellaceae</taxon>
        <taxon>Cladophialophora</taxon>
    </lineage>
</organism>
<keyword evidence="3 5" id="KW-0560">Oxidoreductase</keyword>
<gene>
    <name evidence="7" type="ORF">H2200_006360</name>
</gene>
<keyword evidence="8" id="KW-1185">Reference proteome</keyword>